<comment type="function">
    <text evidence="10">Mannosyltransferase that operates in the biosynthetic pathway of dolichol-linked oligosaccharides, the glycan precursors employed in protein asparagine (N)-glycosylation. The assembly of dolichol-linked oligosaccharides begins on the cytosolic side of the endoplasmic reticulum membrane and finishes in its lumen. The sequential addition of sugars to dolichol pyrophosphate produces dolichol-linked oligosaccharides containing fourteen sugars, including two GlcNAcs, nine mannoses and three glucoses. Once assembled, the oligosaccharide is transferred from the lipid to nascent proteins by oligosaccharyltransferases. In the lumen of the endoplasmic reticulum, adds the eighth mannose residue in an alpha-1,6 linkage onto Man(7)GlcNAc(2)-PP-dolichol to produce Man(8)GlcNAc(2)-PP-dolichol.</text>
</comment>
<evidence type="ECO:0000313" key="14">
    <source>
        <dbReference type="EMBL" id="MBY07717.1"/>
    </source>
</evidence>
<dbReference type="AlphaFoldDB" id="A0A2R5LEE1"/>
<keyword evidence="6 12" id="KW-0812">Transmembrane</keyword>
<keyword evidence="7 12" id="KW-0256">Endoplasmic reticulum</keyword>
<feature type="transmembrane region" description="Helical" evidence="12">
    <location>
        <begin position="173"/>
        <end position="196"/>
    </location>
</feature>
<sequence length="503" mass="56744">MMSRQGDNLEWLLGLVSAIHIILCPYTKVEESFNLQAIHDILYYRTNISSYDHLEFPGVVPRSFVGPLLVAILSSPLVAIISVMGLEKIVAQHVARASLAALVCLAYSRFSRALQKEFGSVFTHWLTLIIASQFHFVFYMSRPLPNTFALVFVLLAYSYWIEQQHQKLILSSAVAVLVFRGELVLLLGVIVLVELFSGRLGFFDLLKWGVPIGVGVLGVSVAIDSFFWQRPLWPEGEVLWFNVVLNKSSEWGTSPWPWYFYSAIPRALFTSLFLLPVGVLVDPRMKTLILPAVAYTVLYSFLPHKELRFIIYVFPLLNLAAARACLSVWNNRLKSSWNVVLTLCICFHLVANAFATSLLLYISSYNYPGGQAFTKLHEIEAGVPVANVHIDVYACQTGVSRFGELSPHWKYNKTENLVPGGLEMQSFTHLLIEGKSMHSSSFMPYRDTHELIGAAEGYSHVRFDYSSFPPVRVRTRPKVLILRRKSTPTKVVLDFGAKRSAQE</sequence>
<evidence type="ECO:0000256" key="1">
    <source>
        <dbReference type="ARBA" id="ARBA00004477"/>
    </source>
</evidence>
<feature type="transmembrane region" description="Helical" evidence="12">
    <location>
        <begin position="64"/>
        <end position="86"/>
    </location>
</feature>
<evidence type="ECO:0000256" key="6">
    <source>
        <dbReference type="ARBA" id="ARBA00022692"/>
    </source>
</evidence>
<feature type="chain" id="PRO_5015310894" description="Mannosyltransferase" evidence="13">
    <location>
        <begin position="19"/>
        <end position="503"/>
    </location>
</feature>
<dbReference type="PANTHER" id="PTHR22760">
    <property type="entry name" value="GLYCOSYLTRANSFERASE"/>
    <property type="match status" value="1"/>
</dbReference>
<comment type="subcellular location">
    <subcellularLocation>
        <location evidence="1 12">Endoplasmic reticulum membrane</location>
        <topology evidence="1 12">Multi-pass membrane protein</topology>
    </subcellularLocation>
</comment>
<evidence type="ECO:0000256" key="12">
    <source>
        <dbReference type="RuleBase" id="RU363075"/>
    </source>
</evidence>
<comment type="similarity">
    <text evidence="3 12">Belongs to the glycosyltransferase 22 family.</text>
</comment>
<dbReference type="GO" id="GO:0006487">
    <property type="term" value="P:protein N-linked glycosylation"/>
    <property type="evidence" value="ECO:0007669"/>
    <property type="project" value="TreeGrafter"/>
</dbReference>
<dbReference type="GO" id="GO:0052917">
    <property type="term" value="F:dol-P-Man:Man(7)GlcNAc(2)-PP-Dol alpha-1,6-mannosyltransferase activity"/>
    <property type="evidence" value="ECO:0007669"/>
    <property type="project" value="UniProtKB-EC"/>
</dbReference>
<evidence type="ECO:0000256" key="3">
    <source>
        <dbReference type="ARBA" id="ARBA00007063"/>
    </source>
</evidence>
<feature type="transmembrane region" description="Helical" evidence="12">
    <location>
        <begin position="208"/>
        <end position="228"/>
    </location>
</feature>
<evidence type="ECO:0000256" key="13">
    <source>
        <dbReference type="SAM" id="SignalP"/>
    </source>
</evidence>
<evidence type="ECO:0000256" key="5">
    <source>
        <dbReference type="ARBA" id="ARBA00022679"/>
    </source>
</evidence>
<feature type="transmembrane region" description="Helical" evidence="12">
    <location>
        <begin position="93"/>
        <end position="110"/>
    </location>
</feature>
<keyword evidence="9 12" id="KW-0472">Membrane</keyword>
<feature type="transmembrane region" description="Helical" evidence="12">
    <location>
        <begin position="338"/>
        <end position="362"/>
    </location>
</feature>
<evidence type="ECO:0000256" key="10">
    <source>
        <dbReference type="ARBA" id="ARBA00044721"/>
    </source>
</evidence>
<dbReference type="EMBL" id="GGLE01003591">
    <property type="protein sequence ID" value="MBY07717.1"/>
    <property type="molecule type" value="Transcribed_RNA"/>
</dbReference>
<feature type="transmembrane region" description="Helical" evidence="12">
    <location>
        <begin position="122"/>
        <end position="139"/>
    </location>
</feature>
<keyword evidence="13" id="KW-0732">Signal</keyword>
<name>A0A2R5LEE1_9ACAR</name>
<evidence type="ECO:0000256" key="9">
    <source>
        <dbReference type="ARBA" id="ARBA00023136"/>
    </source>
</evidence>
<evidence type="ECO:0000256" key="2">
    <source>
        <dbReference type="ARBA" id="ARBA00004922"/>
    </source>
</evidence>
<dbReference type="Pfam" id="PF03901">
    <property type="entry name" value="Glyco_transf_22"/>
    <property type="match status" value="1"/>
</dbReference>
<evidence type="ECO:0000256" key="11">
    <source>
        <dbReference type="ARBA" id="ARBA00048899"/>
    </source>
</evidence>
<accession>A0A2R5LEE1</accession>
<feature type="transmembrane region" description="Helical" evidence="12">
    <location>
        <begin position="287"/>
        <end position="303"/>
    </location>
</feature>
<dbReference type="EC" id="2.4.1.-" evidence="12"/>
<protein>
    <recommendedName>
        <fullName evidence="12">Mannosyltransferase</fullName>
        <ecNumber evidence="12">2.4.1.-</ecNumber>
    </recommendedName>
</protein>
<dbReference type="InterPro" id="IPR005599">
    <property type="entry name" value="GPI_mannosylTrfase"/>
</dbReference>
<evidence type="ECO:0000256" key="4">
    <source>
        <dbReference type="ARBA" id="ARBA00022676"/>
    </source>
</evidence>
<dbReference type="GO" id="GO:0005789">
    <property type="term" value="C:endoplasmic reticulum membrane"/>
    <property type="evidence" value="ECO:0007669"/>
    <property type="project" value="UniProtKB-SubCell"/>
</dbReference>
<comment type="catalytic activity">
    <reaction evidence="11">
        <text>an alpha-D-Man-(1-&gt;2)-alpha-D-Man-(1-&gt;2)-alpha-D-Man-(1-&gt;3)-[alpha-D-Man-(1-&gt;2)-alpha-D-Man-(1-&gt;3)-alpha-D-Man-(1-&gt;6)]-beta-D-Man-(1-&gt;4)-beta-D-GlcNAc-(1-&gt;4)-alpha-D-GlcNAc-diphospho-di-trans,poly-cis-dolichol + a di-trans,poly-cis-dolichyl beta-D-mannosyl phosphate = an alpha-D-Man-(1-&gt;2)-alpha-D-Man-(1-&gt;2)-alpha-D-Man-(1-&gt;3)-[alpha-D-Man-(1-&gt;2)-alpha-D-Man-(1-&gt;3)-[alpha-D-Man-(1-&gt;6)]-alpha-D-Man-(1-&gt;6)]-beta-D-Man-(1-&gt;4)-beta-D-GlcNAc-(1-&gt;4)-alpha-D-GlcNAc-diphospho-di-trans,poly-cis-dolichol + a di-trans,poly-cis-dolichyl phosphate + H(+)</text>
        <dbReference type="Rhea" id="RHEA:29535"/>
        <dbReference type="Rhea" id="RHEA-COMP:19498"/>
        <dbReference type="Rhea" id="RHEA-COMP:19501"/>
        <dbReference type="Rhea" id="RHEA-COMP:19518"/>
        <dbReference type="Rhea" id="RHEA-COMP:19519"/>
        <dbReference type="ChEBI" id="CHEBI:15378"/>
        <dbReference type="ChEBI" id="CHEBI:57683"/>
        <dbReference type="ChEBI" id="CHEBI:58211"/>
        <dbReference type="ChEBI" id="CHEBI:132517"/>
        <dbReference type="ChEBI" id="CHEBI:132519"/>
        <dbReference type="EC" id="2.4.1.260"/>
    </reaction>
    <physiologicalReaction direction="left-to-right" evidence="11">
        <dbReference type="Rhea" id="RHEA:29536"/>
    </physiologicalReaction>
</comment>
<feature type="transmembrane region" description="Helical" evidence="12">
    <location>
        <begin position="258"/>
        <end position="280"/>
    </location>
</feature>
<evidence type="ECO:0000256" key="7">
    <source>
        <dbReference type="ARBA" id="ARBA00022824"/>
    </source>
</evidence>
<feature type="transmembrane region" description="Helical" evidence="12">
    <location>
        <begin position="144"/>
        <end position="161"/>
    </location>
</feature>
<keyword evidence="8 12" id="KW-1133">Transmembrane helix</keyword>
<reference evidence="14" key="1">
    <citation type="submission" date="2018-03" db="EMBL/GenBank/DDBJ databases">
        <title>The relapsing fever spirochete Borrelia turicatae persists in the highly oxidative environment of its soft-bodied tick vector.</title>
        <authorList>
            <person name="Bourret T.J."/>
            <person name="Boyle W.K."/>
            <person name="Valenzuela J.G."/>
            <person name="Oliveira F."/>
            <person name="Lopez J.E."/>
        </authorList>
    </citation>
    <scope>NUCLEOTIDE SEQUENCE</scope>
    <source>
        <strain evidence="14">Kansas strain/isolate</strain>
        <tissue evidence="14">Salivary glands</tissue>
    </source>
</reference>
<evidence type="ECO:0000256" key="8">
    <source>
        <dbReference type="ARBA" id="ARBA00022989"/>
    </source>
</evidence>
<feature type="transmembrane region" description="Helical" evidence="12">
    <location>
        <begin position="309"/>
        <end position="326"/>
    </location>
</feature>
<comment type="pathway">
    <text evidence="2">Protein modification; protein glycosylation.</text>
</comment>
<dbReference type="UniPathway" id="UPA00378"/>
<keyword evidence="4 12" id="KW-0328">Glycosyltransferase</keyword>
<organism evidence="14">
    <name type="scientific">Ornithodoros turicata</name>
    <dbReference type="NCBI Taxonomy" id="34597"/>
    <lineage>
        <taxon>Eukaryota</taxon>
        <taxon>Metazoa</taxon>
        <taxon>Ecdysozoa</taxon>
        <taxon>Arthropoda</taxon>
        <taxon>Chelicerata</taxon>
        <taxon>Arachnida</taxon>
        <taxon>Acari</taxon>
        <taxon>Parasitiformes</taxon>
        <taxon>Ixodida</taxon>
        <taxon>Ixodoidea</taxon>
        <taxon>Argasidae</taxon>
        <taxon>Ornithodorinae</taxon>
        <taxon>Ornithodoros</taxon>
    </lineage>
</organism>
<dbReference type="PANTHER" id="PTHR22760:SF1">
    <property type="entry name" value="DOL-P-MAN:MAN(7)GLCNAC(2)-PP-DOL ALPHA-1,6-MANNOSYLTRANSFERASE"/>
    <property type="match status" value="1"/>
</dbReference>
<keyword evidence="5 14" id="KW-0808">Transferase</keyword>
<proteinExistence type="inferred from homology"/>
<feature type="signal peptide" evidence="13">
    <location>
        <begin position="1"/>
        <end position="18"/>
    </location>
</feature>